<feature type="domain" description="N-acetyltransferase" evidence="5">
    <location>
        <begin position="4"/>
        <end position="151"/>
    </location>
</feature>
<dbReference type="EMBL" id="BAABCM010000001">
    <property type="protein sequence ID" value="GAA3798854.1"/>
    <property type="molecule type" value="Genomic_DNA"/>
</dbReference>
<accession>A0ABP7HLQ1</accession>
<dbReference type="InterPro" id="IPR041380">
    <property type="entry name" value="Acetyltransf_17"/>
</dbReference>
<dbReference type="InterPro" id="IPR051554">
    <property type="entry name" value="Acetyltransferase_Eis"/>
</dbReference>
<dbReference type="InterPro" id="IPR022902">
    <property type="entry name" value="NAcTrfase_Eis"/>
</dbReference>
<keyword evidence="7" id="KW-1185">Reference proteome</keyword>
<dbReference type="HAMAP" id="MF_01812">
    <property type="entry name" value="Eis"/>
    <property type="match status" value="1"/>
</dbReference>
<dbReference type="InterPro" id="IPR036527">
    <property type="entry name" value="SCP2_sterol-bd_dom_sf"/>
</dbReference>
<dbReference type="InterPro" id="IPR016181">
    <property type="entry name" value="Acyl_CoA_acyltransferase"/>
</dbReference>
<dbReference type="InterPro" id="IPR025559">
    <property type="entry name" value="Eis_dom"/>
</dbReference>
<dbReference type="SUPFAM" id="SSF55718">
    <property type="entry name" value="SCP-like"/>
    <property type="match status" value="1"/>
</dbReference>
<evidence type="ECO:0000313" key="6">
    <source>
        <dbReference type="EMBL" id="GAA3798854.1"/>
    </source>
</evidence>
<dbReference type="SUPFAM" id="SSF55729">
    <property type="entry name" value="Acyl-CoA N-acyltransferases (Nat)"/>
    <property type="match status" value="1"/>
</dbReference>
<evidence type="ECO:0000256" key="1">
    <source>
        <dbReference type="ARBA" id="ARBA00009213"/>
    </source>
</evidence>
<dbReference type="Pfam" id="PF13527">
    <property type="entry name" value="Acetyltransf_9"/>
    <property type="match status" value="1"/>
</dbReference>
<sequence>MTGVEIRPLAAGEERTAFELLGRTLHVTVTDELWTRRAASFPAERRFGAFAGGEPVGVAGSFATRLAVPGGKALPVAAVDGVGVRADHTRRGILTGLMAAQLADCARRGDVLAVLHASEATIYGRFGYGMTTRSQNLRVTRAAFRADAPAGGTVRLLGAAEAQELVPRLYTEMGPHRTGMIERPEVWWSYARDRLIGEHQVAVHTGPRGDDGFVLYRTEDLRTFDQPNLGAALTVRDLHAADTAALAGLWRFLLRVDLVSEVRAPGRPLDDPLPAMLTDPRACAVTGVDDQLWLRLLDVPAALAARAWGPGEPVVIEVTDPRLPANTGRYRITPGGAEPTTAAADLRTGPETLAMLYLGDRLPSALAAAGRLEVVNPAALPHADSLFATRVPPWCGTPF</sequence>
<proteinExistence type="inferred from homology"/>
<organism evidence="6 7">
    <name type="scientific">Amycolatopsis tucumanensis</name>
    <dbReference type="NCBI Taxonomy" id="401106"/>
    <lineage>
        <taxon>Bacteria</taxon>
        <taxon>Bacillati</taxon>
        <taxon>Actinomycetota</taxon>
        <taxon>Actinomycetes</taxon>
        <taxon>Pseudonocardiales</taxon>
        <taxon>Pseudonocardiaceae</taxon>
        <taxon>Amycolatopsis</taxon>
    </lineage>
</organism>
<dbReference type="CDD" id="cd04301">
    <property type="entry name" value="NAT_SF"/>
    <property type="match status" value="1"/>
</dbReference>
<feature type="binding site" evidence="4">
    <location>
        <begin position="82"/>
        <end position="84"/>
    </location>
    <ligand>
        <name>acetyl-CoA</name>
        <dbReference type="ChEBI" id="CHEBI:57288"/>
    </ligand>
</feature>
<dbReference type="Pfam" id="PF13530">
    <property type="entry name" value="SCP2_2"/>
    <property type="match status" value="1"/>
</dbReference>
<evidence type="ECO:0000256" key="3">
    <source>
        <dbReference type="ARBA" id="ARBA00023315"/>
    </source>
</evidence>
<dbReference type="NCBIfam" id="NF002367">
    <property type="entry name" value="PRK01346.1-4"/>
    <property type="match status" value="1"/>
</dbReference>
<dbReference type="PROSITE" id="PS51186">
    <property type="entry name" value="GNAT"/>
    <property type="match status" value="1"/>
</dbReference>
<keyword evidence="3 4" id="KW-0012">Acyltransferase</keyword>
<evidence type="ECO:0000256" key="4">
    <source>
        <dbReference type="HAMAP-Rule" id="MF_01812"/>
    </source>
</evidence>
<evidence type="ECO:0000256" key="2">
    <source>
        <dbReference type="ARBA" id="ARBA00022679"/>
    </source>
</evidence>
<evidence type="ECO:0000259" key="5">
    <source>
        <dbReference type="PROSITE" id="PS51186"/>
    </source>
</evidence>
<gene>
    <name evidence="6" type="ORF">GCM10022380_15120</name>
</gene>
<dbReference type="PANTHER" id="PTHR37817">
    <property type="entry name" value="N-ACETYLTRANSFERASE EIS"/>
    <property type="match status" value="1"/>
</dbReference>
<comment type="subunit">
    <text evidence="4">Homohexamer; trimer of dimers.</text>
</comment>
<comment type="similarity">
    <text evidence="1 4">Belongs to the acetyltransferase Eis family.</text>
</comment>
<feature type="active site" description="Proton donor" evidence="4">
    <location>
        <position position="123"/>
    </location>
</feature>
<dbReference type="Gene3D" id="3.30.1050.10">
    <property type="entry name" value="SCP2 sterol-binding domain"/>
    <property type="match status" value="1"/>
</dbReference>
<dbReference type="PANTHER" id="PTHR37817:SF1">
    <property type="entry name" value="N-ACETYLTRANSFERASE EIS"/>
    <property type="match status" value="1"/>
</dbReference>
<evidence type="ECO:0000313" key="7">
    <source>
        <dbReference type="Proteomes" id="UP001501624"/>
    </source>
</evidence>
<dbReference type="Pfam" id="PF17668">
    <property type="entry name" value="Acetyltransf_17"/>
    <property type="match status" value="1"/>
</dbReference>
<feature type="active site" description="Proton acceptor; via carboxylate" evidence="4">
    <location>
        <position position="399"/>
    </location>
</feature>
<dbReference type="RefSeq" id="WP_237334929.1">
    <property type="nucleotide sequence ID" value="NZ_BAABCM010000001.1"/>
</dbReference>
<dbReference type="Gene3D" id="3.40.630.30">
    <property type="match status" value="2"/>
</dbReference>
<feature type="binding site" evidence="4">
    <location>
        <begin position="118"/>
        <end position="119"/>
    </location>
    <ligand>
        <name>acetyl-CoA</name>
        <dbReference type="ChEBI" id="CHEBI:57288"/>
    </ligand>
</feature>
<feature type="binding site" evidence="4">
    <location>
        <begin position="90"/>
        <end position="95"/>
    </location>
    <ligand>
        <name>acetyl-CoA</name>
        <dbReference type="ChEBI" id="CHEBI:57288"/>
    </ligand>
</feature>
<dbReference type="InterPro" id="IPR000182">
    <property type="entry name" value="GNAT_dom"/>
</dbReference>
<comment type="caution">
    <text evidence="6">The sequence shown here is derived from an EMBL/GenBank/DDBJ whole genome shotgun (WGS) entry which is preliminary data.</text>
</comment>
<name>A0ABP7HLQ1_9PSEU</name>
<protein>
    <submittedName>
        <fullName evidence="6">GNAT family N-acetyltransferase</fullName>
    </submittedName>
</protein>
<dbReference type="Proteomes" id="UP001501624">
    <property type="component" value="Unassembled WGS sequence"/>
</dbReference>
<keyword evidence="2 4" id="KW-0808">Transferase</keyword>
<reference evidence="7" key="1">
    <citation type="journal article" date="2019" name="Int. J. Syst. Evol. Microbiol.">
        <title>The Global Catalogue of Microorganisms (GCM) 10K type strain sequencing project: providing services to taxonomists for standard genome sequencing and annotation.</title>
        <authorList>
            <consortium name="The Broad Institute Genomics Platform"/>
            <consortium name="The Broad Institute Genome Sequencing Center for Infectious Disease"/>
            <person name="Wu L."/>
            <person name="Ma J."/>
        </authorList>
    </citation>
    <scope>NUCLEOTIDE SEQUENCE [LARGE SCALE GENOMIC DNA]</scope>
    <source>
        <strain evidence="7">JCM 17017</strain>
    </source>
</reference>